<feature type="transmembrane region" description="Helical" evidence="1">
    <location>
        <begin position="267"/>
        <end position="293"/>
    </location>
</feature>
<dbReference type="InterPro" id="IPR010295">
    <property type="entry name" value="DUF898"/>
</dbReference>
<reference evidence="2" key="1">
    <citation type="submission" date="2022-05" db="EMBL/GenBank/DDBJ databases">
        <title>Schlegelella sp. nov., isolated from mangrove soil.</title>
        <authorList>
            <person name="Liu Y."/>
            <person name="Ge X."/>
            <person name="Liu W."/>
        </authorList>
    </citation>
    <scope>NUCLEOTIDE SEQUENCE</scope>
    <source>
        <strain evidence="2">S2-27</strain>
    </source>
</reference>
<organism evidence="2 3">
    <name type="scientific">Caldimonas mangrovi</name>
    <dbReference type="NCBI Taxonomy" id="2944811"/>
    <lineage>
        <taxon>Bacteria</taxon>
        <taxon>Pseudomonadati</taxon>
        <taxon>Pseudomonadota</taxon>
        <taxon>Betaproteobacteria</taxon>
        <taxon>Burkholderiales</taxon>
        <taxon>Sphaerotilaceae</taxon>
        <taxon>Caldimonas</taxon>
    </lineage>
</organism>
<protein>
    <submittedName>
        <fullName evidence="2">YjgN family protein</fullName>
    </submittedName>
</protein>
<feature type="transmembrane region" description="Helical" evidence="1">
    <location>
        <begin position="114"/>
        <end position="131"/>
    </location>
</feature>
<keyword evidence="1" id="KW-0812">Transmembrane</keyword>
<keyword evidence="1" id="KW-1133">Transmembrane helix</keyword>
<comment type="caution">
    <text evidence="2">The sequence shown here is derived from an EMBL/GenBank/DDBJ whole genome shotgun (WGS) entry which is preliminary data.</text>
</comment>
<feature type="transmembrane region" description="Helical" evidence="1">
    <location>
        <begin position="299"/>
        <end position="324"/>
    </location>
</feature>
<feature type="transmembrane region" description="Helical" evidence="1">
    <location>
        <begin position="215"/>
        <end position="236"/>
    </location>
</feature>
<evidence type="ECO:0000313" key="2">
    <source>
        <dbReference type="EMBL" id="MCM5679163.1"/>
    </source>
</evidence>
<feature type="transmembrane region" description="Helical" evidence="1">
    <location>
        <begin position="358"/>
        <end position="379"/>
    </location>
</feature>
<dbReference type="RefSeq" id="WP_251777365.1">
    <property type="nucleotide sequence ID" value="NZ_JAMKFE010000003.1"/>
</dbReference>
<dbReference type="Proteomes" id="UP001165541">
    <property type="component" value="Unassembled WGS sequence"/>
</dbReference>
<sequence length="429" mass="46814">MNTSIASGPQAMPDLGVVVDSGGMPGMVSSIGAEPPVNSVFSRLLHPAHAHHIPLEFTGSGSEYFRIWIVNLLLTLVTLGLYYPWAKVRKLRYFYGNTVVAGHALDFHGQPRRMLRGTLLAGVLLVAYGQAGEFSPIAGFVAALALSLLWPVLFRAALQFRLGHTSWRGLRFAFAGSAADAYKALAVPLLIFLLLPSALGMLADPEGGQADAAAAATVGLAILALLGVGLLALPYFHWRQKKYQHDHYRVAQLQSELRVGAGTIYGIYLRTLGLVLLVPVAFCIAVALTLGGVLADKGWYSALMVALATFAWALFLFGGLYLYIVVGPYFTVRLQNLLWTKTGNRYLRFRSELALSRYLGLQLKNYLLVLITLGLYWPWATIASRRMRLEAVTLVSRIDLDELYMALKPRTGDAAADMGDELLGFDIGL</sequence>
<name>A0ABT0YKA5_9BURK</name>
<keyword evidence="3" id="KW-1185">Reference proteome</keyword>
<feature type="transmembrane region" description="Helical" evidence="1">
    <location>
        <begin position="137"/>
        <end position="158"/>
    </location>
</feature>
<keyword evidence="1" id="KW-0472">Membrane</keyword>
<accession>A0ABT0YKA5</accession>
<feature type="transmembrane region" description="Helical" evidence="1">
    <location>
        <begin position="170"/>
        <end position="195"/>
    </location>
</feature>
<gene>
    <name evidence="2" type="ORF">M8A51_06420</name>
</gene>
<evidence type="ECO:0000313" key="3">
    <source>
        <dbReference type="Proteomes" id="UP001165541"/>
    </source>
</evidence>
<dbReference type="Pfam" id="PF05987">
    <property type="entry name" value="DUF898"/>
    <property type="match status" value="1"/>
</dbReference>
<dbReference type="EMBL" id="JAMKFE010000003">
    <property type="protein sequence ID" value="MCM5679163.1"/>
    <property type="molecule type" value="Genomic_DNA"/>
</dbReference>
<feature type="transmembrane region" description="Helical" evidence="1">
    <location>
        <begin position="65"/>
        <end position="85"/>
    </location>
</feature>
<evidence type="ECO:0000256" key="1">
    <source>
        <dbReference type="SAM" id="Phobius"/>
    </source>
</evidence>
<proteinExistence type="predicted"/>